<dbReference type="InterPro" id="IPR003879">
    <property type="entry name" value="Butyrophylin_SPRY"/>
</dbReference>
<dbReference type="CDD" id="cd12888">
    <property type="entry name" value="SPRY_PRY_TRIM7_like"/>
    <property type="match status" value="1"/>
</dbReference>
<dbReference type="PANTHER" id="PTHR24103">
    <property type="entry name" value="E3 UBIQUITIN-PROTEIN LIGASE TRIM"/>
    <property type="match status" value="1"/>
</dbReference>
<dbReference type="SMART" id="SM00589">
    <property type="entry name" value="PRY"/>
    <property type="match status" value="1"/>
</dbReference>
<sequence length="261" mass="29431">MQTRPVRHRVTEERRAECHEKVGQHIVSIEGLIQSGFQVRRSLSLAFSTFNRESCLPSCWFSADLLVSRMEREERETLANEVEEMSGRANMTLDPDTANPFLILAGDQRGVGRGDKWTSLPNNPERFDTEPCVLGSPGFAAGRHCWDVEVAEGGDWWAAGVAQDSVRRKGVLSFTPQEGIWAVGQWFGQYHAFTDPDWTPLRLACLPRAIQVCLDFSDRQVAFADAENKAPIFTFCLASCPGERLRPWLWVGMDSWLKLCP</sequence>
<feature type="domain" description="B30.2/SPRY" evidence="1">
    <location>
        <begin position="71"/>
        <end position="261"/>
    </location>
</feature>
<dbReference type="PRINTS" id="PR01407">
    <property type="entry name" value="BUTYPHLNCDUF"/>
</dbReference>
<protein>
    <submittedName>
        <fullName evidence="2">Thaicobrin-like</fullName>
    </submittedName>
</protein>
<dbReference type="Proteomes" id="UP001623348">
    <property type="component" value="Unassembled WGS sequence"/>
</dbReference>
<dbReference type="InterPro" id="IPR001870">
    <property type="entry name" value="B30.2/SPRY"/>
</dbReference>
<reference evidence="2 3" key="1">
    <citation type="submission" date="2024-06" db="EMBL/GenBank/DDBJ databases">
        <title>The draft genome of Grus japonensis, version 3.</title>
        <authorList>
            <person name="Nabeshima K."/>
            <person name="Suzuki S."/>
            <person name="Onuma M."/>
        </authorList>
    </citation>
    <scope>NUCLEOTIDE SEQUENCE [LARGE SCALE GENOMIC DNA]</scope>
    <source>
        <strain evidence="2 3">451A</strain>
    </source>
</reference>
<dbReference type="SUPFAM" id="SSF49899">
    <property type="entry name" value="Concanavalin A-like lectins/glucanases"/>
    <property type="match status" value="1"/>
</dbReference>
<evidence type="ECO:0000259" key="1">
    <source>
        <dbReference type="PROSITE" id="PS50188"/>
    </source>
</evidence>
<evidence type="ECO:0000313" key="3">
    <source>
        <dbReference type="Proteomes" id="UP001623348"/>
    </source>
</evidence>
<keyword evidence="3" id="KW-1185">Reference proteome</keyword>
<dbReference type="AlphaFoldDB" id="A0ABC9XTL7"/>
<dbReference type="Pfam" id="PF13765">
    <property type="entry name" value="PRY"/>
    <property type="match status" value="1"/>
</dbReference>
<dbReference type="InterPro" id="IPR050143">
    <property type="entry name" value="TRIM/RBCC"/>
</dbReference>
<dbReference type="InterPro" id="IPR003877">
    <property type="entry name" value="SPRY_dom"/>
</dbReference>
<evidence type="ECO:0000313" key="2">
    <source>
        <dbReference type="EMBL" id="GAB0200706.1"/>
    </source>
</evidence>
<dbReference type="Gene3D" id="2.60.120.920">
    <property type="match status" value="1"/>
</dbReference>
<dbReference type="InterPro" id="IPR013320">
    <property type="entry name" value="ConA-like_dom_sf"/>
</dbReference>
<dbReference type="InterPro" id="IPR006574">
    <property type="entry name" value="PRY"/>
</dbReference>
<proteinExistence type="predicted"/>
<name>A0ABC9XTL7_GRUJA</name>
<organism evidence="2 3">
    <name type="scientific">Grus japonensis</name>
    <name type="common">Japanese crane</name>
    <name type="synonym">Red-crowned crane</name>
    <dbReference type="NCBI Taxonomy" id="30415"/>
    <lineage>
        <taxon>Eukaryota</taxon>
        <taxon>Metazoa</taxon>
        <taxon>Chordata</taxon>
        <taxon>Craniata</taxon>
        <taxon>Vertebrata</taxon>
        <taxon>Euteleostomi</taxon>
        <taxon>Archelosauria</taxon>
        <taxon>Archosauria</taxon>
        <taxon>Dinosauria</taxon>
        <taxon>Saurischia</taxon>
        <taxon>Theropoda</taxon>
        <taxon>Coelurosauria</taxon>
        <taxon>Aves</taxon>
        <taxon>Neognathae</taxon>
        <taxon>Neoaves</taxon>
        <taxon>Gruiformes</taxon>
        <taxon>Gruidae</taxon>
        <taxon>Grus</taxon>
    </lineage>
</organism>
<dbReference type="EMBL" id="BAAFJT010000028">
    <property type="protein sequence ID" value="GAB0200706.1"/>
    <property type="molecule type" value="Genomic_DNA"/>
</dbReference>
<dbReference type="FunFam" id="2.60.120.920:FF:000004">
    <property type="entry name" value="Butyrophilin subfamily 1 member A1"/>
    <property type="match status" value="1"/>
</dbReference>
<dbReference type="InterPro" id="IPR043136">
    <property type="entry name" value="B30.2/SPRY_sf"/>
</dbReference>
<accession>A0ABC9XTL7</accession>
<dbReference type="PROSITE" id="PS50188">
    <property type="entry name" value="B302_SPRY"/>
    <property type="match status" value="1"/>
</dbReference>
<dbReference type="Pfam" id="PF00622">
    <property type="entry name" value="SPRY"/>
    <property type="match status" value="1"/>
</dbReference>
<gene>
    <name evidence="2" type="ORF">GRJ2_002536100</name>
</gene>
<comment type="caution">
    <text evidence="2">The sequence shown here is derived from an EMBL/GenBank/DDBJ whole genome shotgun (WGS) entry which is preliminary data.</text>
</comment>